<dbReference type="PROSITE" id="PS51007">
    <property type="entry name" value="CYTC"/>
    <property type="match status" value="1"/>
</dbReference>
<evidence type="ECO:0000256" key="3">
    <source>
        <dbReference type="PROSITE-ProRule" id="PRU00433"/>
    </source>
</evidence>
<gene>
    <name evidence="6" type="ORF">FTUN_3303</name>
</gene>
<sequence length="414" mass="45829">MRRLPLIVFGLLLCPSPARADDAGKVFEERIAPIFKSPNPSSCVECHLAAVDLKDYILPSPKDTFLALRDQGLIDLKTPEDSKILQLINRGTNNPKPSGLIPAKQRQAEYDAFAAWIKACAADPAYRDAPKPEKALPLGTKPVEVVRYARKDRMIESFESNVWAMRFRCMNCHTEGTPQNDKLVKESGERVGWFKKAGPAATMEYLLSGKLIDAANPEKSLLLTKPLGTVKHGGGIKFAPGDQGYKAMRAWIDEVAAIRSGTYARAEDLPTKESGPKRFGTDLWLKLDKTPDAWGDKLLQVDVFVWDDKAAVWEKEPVATSDRVVWGKGKLWQHNLTLLAAPGSERAKSWAAGKPTLPTGKYLVKVYLDVGERAKADWKAKLGPDEFVGSVEVQSRWPEGYNAMTTADGTRVRK</sequence>
<keyword evidence="4" id="KW-0732">Signal</keyword>
<dbReference type="KEGG" id="ftj:FTUN_3303"/>
<keyword evidence="2 3" id="KW-0408">Iron</keyword>
<feature type="domain" description="Cytochrome c" evidence="5">
    <location>
        <begin position="18"/>
        <end position="121"/>
    </location>
</feature>
<evidence type="ECO:0000256" key="1">
    <source>
        <dbReference type="ARBA" id="ARBA00022723"/>
    </source>
</evidence>
<evidence type="ECO:0000259" key="5">
    <source>
        <dbReference type="PROSITE" id="PS51007"/>
    </source>
</evidence>
<dbReference type="EMBL" id="CP053452">
    <property type="protein sequence ID" value="QJW95749.1"/>
    <property type="molecule type" value="Genomic_DNA"/>
</dbReference>
<protein>
    <recommendedName>
        <fullName evidence="5">Cytochrome c domain-containing protein</fullName>
    </recommendedName>
</protein>
<evidence type="ECO:0000256" key="2">
    <source>
        <dbReference type="ARBA" id="ARBA00023004"/>
    </source>
</evidence>
<evidence type="ECO:0000313" key="6">
    <source>
        <dbReference type="EMBL" id="QJW95749.1"/>
    </source>
</evidence>
<keyword evidence="7" id="KW-1185">Reference proteome</keyword>
<name>A0A6M5YNT4_9BACT</name>
<evidence type="ECO:0000256" key="4">
    <source>
        <dbReference type="SAM" id="SignalP"/>
    </source>
</evidence>
<proteinExistence type="predicted"/>
<evidence type="ECO:0000313" key="7">
    <source>
        <dbReference type="Proteomes" id="UP000503447"/>
    </source>
</evidence>
<accession>A0A6M5YNT4</accession>
<feature type="signal peptide" evidence="4">
    <location>
        <begin position="1"/>
        <end position="20"/>
    </location>
</feature>
<dbReference type="Proteomes" id="UP000503447">
    <property type="component" value="Chromosome"/>
</dbReference>
<keyword evidence="1 3" id="KW-0479">Metal-binding</keyword>
<keyword evidence="3" id="KW-0349">Heme</keyword>
<dbReference type="GO" id="GO:0020037">
    <property type="term" value="F:heme binding"/>
    <property type="evidence" value="ECO:0007669"/>
    <property type="project" value="InterPro"/>
</dbReference>
<dbReference type="InterPro" id="IPR009056">
    <property type="entry name" value="Cyt_c-like_dom"/>
</dbReference>
<organism evidence="6 7">
    <name type="scientific">Frigoriglobus tundricola</name>
    <dbReference type="NCBI Taxonomy" id="2774151"/>
    <lineage>
        <taxon>Bacteria</taxon>
        <taxon>Pseudomonadati</taxon>
        <taxon>Planctomycetota</taxon>
        <taxon>Planctomycetia</taxon>
        <taxon>Gemmatales</taxon>
        <taxon>Gemmataceae</taxon>
        <taxon>Frigoriglobus</taxon>
    </lineage>
</organism>
<reference evidence="7" key="1">
    <citation type="submission" date="2020-05" db="EMBL/GenBank/DDBJ databases">
        <title>Frigoriglobus tundricola gen. nov., sp. nov., a psychrotolerant cellulolytic planctomycete of the family Gemmataceae with two divergent copies of 16S rRNA gene.</title>
        <authorList>
            <person name="Kulichevskaya I.S."/>
            <person name="Ivanova A.A."/>
            <person name="Naumoff D.G."/>
            <person name="Beletsky A.V."/>
            <person name="Rijpstra W.I.C."/>
            <person name="Sinninghe Damste J.S."/>
            <person name="Mardanov A.V."/>
            <person name="Ravin N.V."/>
            <person name="Dedysh S.N."/>
        </authorList>
    </citation>
    <scope>NUCLEOTIDE SEQUENCE [LARGE SCALE GENOMIC DNA]</scope>
    <source>
        <strain evidence="7">PL17</strain>
    </source>
</reference>
<dbReference type="AlphaFoldDB" id="A0A6M5YNT4"/>
<dbReference type="RefSeq" id="WP_171471479.1">
    <property type="nucleotide sequence ID" value="NZ_CP053452.2"/>
</dbReference>
<feature type="chain" id="PRO_5027080911" description="Cytochrome c domain-containing protein" evidence="4">
    <location>
        <begin position="21"/>
        <end position="414"/>
    </location>
</feature>
<dbReference type="GO" id="GO:0009055">
    <property type="term" value="F:electron transfer activity"/>
    <property type="evidence" value="ECO:0007669"/>
    <property type="project" value="InterPro"/>
</dbReference>
<dbReference type="GO" id="GO:0046872">
    <property type="term" value="F:metal ion binding"/>
    <property type="evidence" value="ECO:0007669"/>
    <property type="project" value="UniProtKB-KW"/>
</dbReference>